<dbReference type="STRING" id="430453.SAMN04487962_101509"/>
<dbReference type="InterPro" id="IPR009288">
    <property type="entry name" value="AIG2-like_dom"/>
</dbReference>
<dbReference type="Pfam" id="PF06094">
    <property type="entry name" value="GGACT"/>
    <property type="match status" value="1"/>
</dbReference>
<dbReference type="GO" id="GO:0016740">
    <property type="term" value="F:transferase activity"/>
    <property type="evidence" value="ECO:0007669"/>
    <property type="project" value="UniProtKB-KW"/>
</dbReference>
<feature type="domain" description="Gamma-glutamylcyclotransferase AIG2-like" evidence="1">
    <location>
        <begin position="13"/>
        <end position="125"/>
    </location>
</feature>
<evidence type="ECO:0000313" key="2">
    <source>
        <dbReference type="EMBL" id="SES77556.1"/>
    </source>
</evidence>
<accession>A0A1H9Z7T0</accession>
<proteinExistence type="predicted"/>
<keyword evidence="3" id="KW-1185">Reference proteome</keyword>
<dbReference type="EMBL" id="FOHZ01000001">
    <property type="protein sequence ID" value="SES77556.1"/>
    <property type="molecule type" value="Genomic_DNA"/>
</dbReference>
<keyword evidence="2" id="KW-0808">Transferase</keyword>
<protein>
    <submittedName>
        <fullName evidence="2">Uncharacterized conserved protein YtfP, gamma-glutamylcyclotransferase (GGCT)/AIG2-like family</fullName>
    </submittedName>
</protein>
<evidence type="ECO:0000313" key="3">
    <source>
        <dbReference type="Proteomes" id="UP000198762"/>
    </source>
</evidence>
<name>A0A1H9Z7T0_9GAMM</name>
<dbReference type="Proteomes" id="UP000198762">
    <property type="component" value="Unassembled WGS sequence"/>
</dbReference>
<dbReference type="Gene3D" id="3.10.490.10">
    <property type="entry name" value="Gamma-glutamyl cyclotransferase-like"/>
    <property type="match status" value="1"/>
</dbReference>
<reference evidence="3" key="1">
    <citation type="submission" date="2016-10" db="EMBL/GenBank/DDBJ databases">
        <authorList>
            <person name="Varghese N."/>
            <person name="Submissions S."/>
        </authorList>
    </citation>
    <scope>NUCLEOTIDE SEQUENCE [LARGE SCALE GENOMIC DNA]</scope>
    <source>
        <strain evidence="3">CGMCC 1.6489</strain>
    </source>
</reference>
<dbReference type="InterPro" id="IPR013024">
    <property type="entry name" value="GGCT-like"/>
</dbReference>
<dbReference type="AlphaFoldDB" id="A0A1H9Z7T0"/>
<dbReference type="CDD" id="cd06661">
    <property type="entry name" value="GGCT_like"/>
    <property type="match status" value="1"/>
</dbReference>
<sequence>MAGGVIVLRPYRVAVYGTLKRHQSNHRVLAGSRLVGECSLNSIVLYDLGPYPGAKLERSQGVLIEVYEVDGPTFARLDALEGYDAASPAMGLYDRKLLDTPLGRAWVYIYNHAVSKGGEIRVGGWPQ</sequence>
<dbReference type="OrthoDB" id="482277at2"/>
<dbReference type="InterPro" id="IPR036568">
    <property type="entry name" value="GGCT-like_sf"/>
</dbReference>
<dbReference type="SUPFAM" id="SSF110857">
    <property type="entry name" value="Gamma-glutamyl cyclotransferase-like"/>
    <property type="match status" value="1"/>
</dbReference>
<organism evidence="2 3">
    <name type="scientific">Marinobacter segnicrescens</name>
    <dbReference type="NCBI Taxonomy" id="430453"/>
    <lineage>
        <taxon>Bacteria</taxon>
        <taxon>Pseudomonadati</taxon>
        <taxon>Pseudomonadota</taxon>
        <taxon>Gammaproteobacteria</taxon>
        <taxon>Pseudomonadales</taxon>
        <taxon>Marinobacteraceae</taxon>
        <taxon>Marinobacter</taxon>
    </lineage>
</organism>
<gene>
    <name evidence="2" type="ORF">SAMN04487962_101509</name>
</gene>
<evidence type="ECO:0000259" key="1">
    <source>
        <dbReference type="Pfam" id="PF06094"/>
    </source>
</evidence>